<organism evidence="5 6">
    <name type="scientific">Methanochimaera problematica</name>
    <dbReference type="NCBI Taxonomy" id="2609417"/>
    <lineage>
        <taxon>Archaea</taxon>
        <taxon>Methanobacteriati</taxon>
        <taxon>Methanobacteriota</taxon>
        <taxon>Stenosarchaea group</taxon>
        <taxon>Methanomicrobia</taxon>
        <taxon>Methanomicrobiales</taxon>
        <taxon>Methanomicrobiaceae</taxon>
        <taxon>Methanochimaera</taxon>
    </lineage>
</organism>
<evidence type="ECO:0000256" key="1">
    <source>
        <dbReference type="ARBA" id="ARBA00005104"/>
    </source>
</evidence>
<dbReference type="PANTHER" id="PTHR38011">
    <property type="entry name" value="DIHYDROFOLATE REDUCTASE FAMILY PROTEIN (AFU_ORTHOLOGUE AFUA_8G06820)"/>
    <property type="match status" value="1"/>
</dbReference>
<dbReference type="InterPro" id="IPR024072">
    <property type="entry name" value="DHFR-like_dom_sf"/>
</dbReference>
<name>A0AA97FF42_9EURY</name>
<dbReference type="GeneID" id="85230377"/>
<keyword evidence="3" id="KW-0560">Oxidoreductase</keyword>
<evidence type="ECO:0000256" key="2">
    <source>
        <dbReference type="ARBA" id="ARBA00022857"/>
    </source>
</evidence>
<dbReference type="InterPro" id="IPR002734">
    <property type="entry name" value="RibDG_C"/>
</dbReference>
<evidence type="ECO:0000313" key="5">
    <source>
        <dbReference type="EMBL" id="WOF16883.1"/>
    </source>
</evidence>
<dbReference type="EMBL" id="CP043875">
    <property type="protein sequence ID" value="WOF16883.1"/>
    <property type="molecule type" value="Genomic_DNA"/>
</dbReference>
<evidence type="ECO:0000256" key="3">
    <source>
        <dbReference type="ARBA" id="ARBA00023002"/>
    </source>
</evidence>
<evidence type="ECO:0000259" key="4">
    <source>
        <dbReference type="Pfam" id="PF01872"/>
    </source>
</evidence>
<proteinExistence type="predicted"/>
<dbReference type="Pfam" id="PF01872">
    <property type="entry name" value="RibD_C"/>
    <property type="match status" value="1"/>
</dbReference>
<dbReference type="AlphaFoldDB" id="A0AA97FF42"/>
<keyword evidence="6" id="KW-1185">Reference proteome</keyword>
<feature type="domain" description="Bacterial bifunctional deaminase-reductase C-terminal" evidence="4">
    <location>
        <begin position="35"/>
        <end position="213"/>
    </location>
</feature>
<dbReference type="Gene3D" id="3.40.430.10">
    <property type="entry name" value="Dihydrofolate Reductase, subunit A"/>
    <property type="match status" value="1"/>
</dbReference>
<comment type="pathway">
    <text evidence="1">Cofactor biosynthesis; riboflavin biosynthesis.</text>
</comment>
<dbReference type="GO" id="GO:0008703">
    <property type="term" value="F:5-amino-6-(5-phosphoribosylamino)uracil reductase activity"/>
    <property type="evidence" value="ECO:0007669"/>
    <property type="project" value="InterPro"/>
</dbReference>
<gene>
    <name evidence="5" type="ORF">F1737_09385</name>
</gene>
<dbReference type="RefSeq" id="WP_317136321.1">
    <property type="nucleotide sequence ID" value="NZ_CP043875.1"/>
</dbReference>
<dbReference type="GO" id="GO:0009231">
    <property type="term" value="P:riboflavin biosynthetic process"/>
    <property type="evidence" value="ECO:0007669"/>
    <property type="project" value="InterPro"/>
</dbReference>
<protein>
    <submittedName>
        <fullName evidence="5">RibD family protein</fullName>
    </submittedName>
</protein>
<dbReference type="Proteomes" id="UP001301797">
    <property type="component" value="Chromosome"/>
</dbReference>
<evidence type="ECO:0000313" key="6">
    <source>
        <dbReference type="Proteomes" id="UP001301797"/>
    </source>
</evidence>
<keyword evidence="2" id="KW-0521">NADP</keyword>
<dbReference type="KEGG" id="mefw:F1737_09385"/>
<accession>A0AA97FF42</accession>
<dbReference type="SUPFAM" id="SSF53597">
    <property type="entry name" value="Dihydrofolate reductase-like"/>
    <property type="match status" value="1"/>
</dbReference>
<reference evidence="5 6" key="1">
    <citation type="submission" date="2019-09" db="EMBL/GenBank/DDBJ databases">
        <title>The complete genome of Methanoplanus sp. FWC-SCC4.</title>
        <authorList>
            <person name="Chen S.-C."/>
            <person name="Zhou Y.-Z."/>
            <person name="Lai M.-C."/>
        </authorList>
    </citation>
    <scope>NUCLEOTIDE SEQUENCE [LARGE SCALE GENOMIC DNA]</scope>
    <source>
        <strain evidence="5 6">FWC-SCC4</strain>
    </source>
</reference>
<sequence length="221" mass="25169">MIPKVVIHNSLSLDNAFTGFDIDLETHYGKLLEFEPDAVLAGSATARSGIDNYLDEIPVEEESDFIRPVRDPSDRRPVEVIADSRGQLKDLLHLFRRLEYVKDVIILVSKKTPKDYLEYLRERDYPYIVSGSDHVDIKGALERLRQEYEIKMIVSDGGARLNSILIRDKLADEISLLVNPLIAGNRERKFFEGIDSGVNLKLVVVEQVKNGIVHLVYKISY</sequence>
<dbReference type="InterPro" id="IPR050765">
    <property type="entry name" value="Riboflavin_Biosynth_HTPR"/>
</dbReference>
<dbReference type="PANTHER" id="PTHR38011:SF7">
    <property type="entry name" value="2,5-DIAMINO-6-RIBOSYLAMINO-4(3H)-PYRIMIDINONE 5'-PHOSPHATE REDUCTASE"/>
    <property type="match status" value="1"/>
</dbReference>